<dbReference type="SUPFAM" id="SSF69572">
    <property type="entry name" value="Activating enzymes of the ubiquitin-like proteins"/>
    <property type="match status" value="1"/>
</dbReference>
<dbReference type="Pfam" id="PF14461">
    <property type="entry name" value="Prok-E2_B"/>
    <property type="match status" value="1"/>
</dbReference>
<gene>
    <name evidence="3" type="ordered locus">Mpop_5142</name>
</gene>
<proteinExistence type="predicted"/>
<dbReference type="InterPro" id="IPR000594">
    <property type="entry name" value="ThiF_NAD_FAD-bd"/>
</dbReference>
<dbReference type="Proteomes" id="UP000007136">
    <property type="component" value="Chromosome"/>
</dbReference>
<dbReference type="InterPro" id="IPR045886">
    <property type="entry name" value="ThiF/MoeB/HesA"/>
</dbReference>
<dbReference type="GO" id="GO:0061504">
    <property type="term" value="P:cyclic threonylcarbamoyladenosine biosynthetic process"/>
    <property type="evidence" value="ECO:0007669"/>
    <property type="project" value="TreeGrafter"/>
</dbReference>
<dbReference type="PANTHER" id="PTHR43267:SF1">
    <property type="entry name" value="TRNA THREONYLCARBAMOYLADENOSINE DEHYDRATASE"/>
    <property type="match status" value="1"/>
</dbReference>
<feature type="domain" description="Prokaryotic E2 family B" evidence="2">
    <location>
        <begin position="28"/>
        <end position="132"/>
    </location>
</feature>
<dbReference type="AlphaFoldDB" id="B1Z8T6"/>
<dbReference type="InterPro" id="IPR035985">
    <property type="entry name" value="Ubiquitin-activating_enz"/>
</dbReference>
<dbReference type="InterPro" id="IPR032701">
    <property type="entry name" value="Prok-E2_B_dom"/>
</dbReference>
<dbReference type="STRING" id="441620.Mpop_5142"/>
<dbReference type="GO" id="GO:0008641">
    <property type="term" value="F:ubiquitin-like modifier activating enzyme activity"/>
    <property type="evidence" value="ECO:0007669"/>
    <property type="project" value="InterPro"/>
</dbReference>
<evidence type="ECO:0000313" key="3">
    <source>
        <dbReference type="EMBL" id="ACB83238.1"/>
    </source>
</evidence>
<evidence type="ECO:0000313" key="4">
    <source>
        <dbReference type="Proteomes" id="UP000007136"/>
    </source>
</evidence>
<dbReference type="OrthoDB" id="891532at2"/>
<dbReference type="KEGG" id="mpo:Mpop_5142"/>
<reference evidence="3" key="1">
    <citation type="submission" date="2008-04" db="EMBL/GenBank/DDBJ databases">
        <title>Complete sequence of chromosome of Methylobacterium populi BJ001.</title>
        <authorList>
            <consortium name="US DOE Joint Genome Institute"/>
            <person name="Copeland A."/>
            <person name="Lucas S."/>
            <person name="Lapidus A."/>
            <person name="Glavina del Rio T."/>
            <person name="Dalin E."/>
            <person name="Tice H."/>
            <person name="Bruce D."/>
            <person name="Goodwin L."/>
            <person name="Pitluck S."/>
            <person name="Chertkov O."/>
            <person name="Brettin T."/>
            <person name="Detter J.C."/>
            <person name="Han C."/>
            <person name="Kuske C.R."/>
            <person name="Schmutz J."/>
            <person name="Larimer F."/>
            <person name="Land M."/>
            <person name="Hauser L."/>
            <person name="Kyrpides N."/>
            <person name="Mikhailova N."/>
            <person name="Marx C."/>
            <person name="Richardson P."/>
        </authorList>
    </citation>
    <scope>NUCLEOTIDE SEQUENCE [LARGE SCALE GENOMIC DNA]</scope>
    <source>
        <strain evidence="3">BJ001</strain>
    </source>
</reference>
<dbReference type="GO" id="GO:0061503">
    <property type="term" value="F:tRNA threonylcarbamoyladenosine dehydratase"/>
    <property type="evidence" value="ECO:0007669"/>
    <property type="project" value="TreeGrafter"/>
</dbReference>
<dbReference type="Gene3D" id="3.40.50.720">
    <property type="entry name" value="NAD(P)-binding Rossmann-like Domain"/>
    <property type="match status" value="1"/>
</dbReference>
<accession>B1Z8T6</accession>
<name>B1Z8T6_METPB</name>
<dbReference type="PANTHER" id="PTHR43267">
    <property type="entry name" value="TRNA THREONYLCARBAMOYLADENOSINE DEHYDRATASE"/>
    <property type="match status" value="1"/>
</dbReference>
<evidence type="ECO:0000259" key="1">
    <source>
        <dbReference type="Pfam" id="PF00899"/>
    </source>
</evidence>
<dbReference type="CDD" id="cd01483">
    <property type="entry name" value="E1_enzyme_family"/>
    <property type="match status" value="1"/>
</dbReference>
<protein>
    <submittedName>
        <fullName evidence="3">UBA/THIF-type NAD/FAD binding protein</fullName>
    </submittedName>
</protein>
<feature type="domain" description="THIF-type NAD/FAD binding fold" evidence="1">
    <location>
        <begin position="306"/>
        <end position="544"/>
    </location>
</feature>
<dbReference type="eggNOG" id="COG0476">
    <property type="taxonomic scope" value="Bacteria"/>
</dbReference>
<dbReference type="Pfam" id="PF00899">
    <property type="entry name" value="ThiF"/>
    <property type="match status" value="1"/>
</dbReference>
<dbReference type="EMBL" id="CP001029">
    <property type="protein sequence ID" value="ACB83238.1"/>
    <property type="molecule type" value="Genomic_DNA"/>
</dbReference>
<sequence>MDRRSALRVIDSTLRHIGFVPTGPGPCDYDGTILVHGKPVSVAISIPDVQFVQKPRIHLKDRSQIPVETLAHIEEQTGICYSSGAGLPLDIYNPGQAILRVLEEAKNTLELSYGGRGQAELIDEYQHYWRSTLPARCFIARSSLSVKSNAYTFIACEGSTPKFLALAAASTLRGYEAKATRPAKIWRLDGRLGPAGSMFAPSTLADLKIWFHSQPELKHELWDEAFQILLDGQMLFLAGINALLGIDMNIPKPITHAVGRKAIRKRAMSRVISSMDKKVTVERYAGKWSSMTDVAARNNPRDRSFSDISVAVIGCGTIGSHLARMIAQCGAGSSSRFTLFDPDILTEGNIGRHLLGLDSIGQNKAHATAENVKRFHPGLDVFSYEANALDYAGLLGRHELVIDATGEWNVQCALNDWFLQDKQSKTRAVLHSWVFMNGASVQSFLNLKDQFACFRCLKPSFNGQWRYPAGDEREPLNLRPATCGDGSFVPFTVDTSVMAASLATRAGLDWINNNPGPRLRTIVVDYQRGREQKPRTPAPSPTCPACSTIRPFQ</sequence>
<dbReference type="HOGENOM" id="CLU_032708_1_0_5"/>
<organism evidence="3 4">
    <name type="scientific">Methylorubrum populi (strain ATCC BAA-705 / NCIMB 13946 / BJ001)</name>
    <name type="common">Methylobacterium populi</name>
    <dbReference type="NCBI Taxonomy" id="441620"/>
    <lineage>
        <taxon>Bacteria</taxon>
        <taxon>Pseudomonadati</taxon>
        <taxon>Pseudomonadota</taxon>
        <taxon>Alphaproteobacteria</taxon>
        <taxon>Hyphomicrobiales</taxon>
        <taxon>Methylobacteriaceae</taxon>
        <taxon>Methylorubrum</taxon>
    </lineage>
</organism>
<evidence type="ECO:0000259" key="2">
    <source>
        <dbReference type="Pfam" id="PF14461"/>
    </source>
</evidence>